<evidence type="ECO:0000256" key="1">
    <source>
        <dbReference type="SAM" id="MobiDB-lite"/>
    </source>
</evidence>
<reference evidence="2 3" key="1">
    <citation type="submission" date="2019-02" db="EMBL/GenBank/DDBJ databases">
        <title>Ureibacillus thermophilus.</title>
        <authorList>
            <person name="Sunny J.S."/>
            <person name="Natarajan A."/>
            <person name="Saleena L.M."/>
        </authorList>
    </citation>
    <scope>NUCLEOTIDE SEQUENCE [LARGE SCALE GENOMIC DNA]</scope>
    <source>
        <strain evidence="2 3">LM102</strain>
    </source>
</reference>
<feature type="region of interest" description="Disordered" evidence="1">
    <location>
        <begin position="1"/>
        <end position="27"/>
    </location>
</feature>
<keyword evidence="3" id="KW-1185">Reference proteome</keyword>
<dbReference type="Proteomes" id="UP000291151">
    <property type="component" value="Chromosome"/>
</dbReference>
<gene>
    <name evidence="2" type="ORF">DKZ56_01770</name>
</gene>
<dbReference type="EMBL" id="CP036528">
    <property type="protein sequence ID" value="QBK24731.1"/>
    <property type="molecule type" value="Genomic_DNA"/>
</dbReference>
<protein>
    <submittedName>
        <fullName evidence="2">Uncharacterized protein</fullName>
    </submittedName>
</protein>
<accession>A0A4P6URN4</accession>
<dbReference type="RefSeq" id="WP_208651006.1">
    <property type="nucleotide sequence ID" value="NZ_CP036528.1"/>
</dbReference>
<dbReference type="AlphaFoldDB" id="A0A4P6URN4"/>
<evidence type="ECO:0000313" key="3">
    <source>
        <dbReference type="Proteomes" id="UP000291151"/>
    </source>
</evidence>
<proteinExistence type="predicted"/>
<sequence length="65" mass="7148">MATEKLNIVPVKLESKSDPTPSPASRGALRPICVIQSNQCKISFYPGVKPQLLQAVIRELNRNDS</sequence>
<dbReference type="KEGG" id="uth:DKZ56_01770"/>
<evidence type="ECO:0000313" key="2">
    <source>
        <dbReference type="EMBL" id="QBK24731.1"/>
    </source>
</evidence>
<name>A0A4P6URN4_9BACL</name>
<organism evidence="2 3">
    <name type="scientific">Ureibacillus thermophilus</name>
    <dbReference type="NCBI Taxonomy" id="367743"/>
    <lineage>
        <taxon>Bacteria</taxon>
        <taxon>Bacillati</taxon>
        <taxon>Bacillota</taxon>
        <taxon>Bacilli</taxon>
        <taxon>Bacillales</taxon>
        <taxon>Caryophanaceae</taxon>
        <taxon>Ureibacillus</taxon>
    </lineage>
</organism>